<sequence>MILPLTSSEEENSRREIYLSKAAKVGFIDNMAVRSILLTVLVAALATFLYGRSHVLKSFVANAPDRLQKINTLENYEIKFADRMRNCEDVVLVKERHLAITACDPGRDKWNVVMGVRIPGELPQTELFAYNYATSGAGAGALTPFKMIGFPGVGDFRALGLEIDEPSSTLFVASHAQAGPRIEVFHLDLDDFTATHAATLTHPLLNQPNSIQLLGGRHELYVSNDHYFTARKTPVLAKIETLLGLPFASVVHVSLDPADYAVQSARVVARLPFANGVALLNDTTLAVASSSGGAVHLYRVEADRSLTRKRTKITVPFLPDNLSLKDGKTLLITGHPHLPSLTAIAKSRHVCNDAEMLATASDEEKEACAKAIGLSWVVEWSEEQGLRNVFVESIYGSSTTTVWDGEAGFGLMTGLYEKGLFTWRV</sequence>
<dbReference type="OrthoDB" id="5307922at2759"/>
<name>A0A2S7YA83_BEABA</name>
<protein>
    <recommendedName>
        <fullName evidence="3">Serum paraoxonase/arylesterase 1</fullName>
    </recommendedName>
</protein>
<accession>A0A2S7YA83</accession>
<gene>
    <name evidence="1" type="ORF">BB8028_0003g13670</name>
</gene>
<dbReference type="InterPro" id="IPR011042">
    <property type="entry name" value="6-blade_b-propeller_TolB-like"/>
</dbReference>
<dbReference type="AlphaFoldDB" id="A0A2S7YA83"/>
<evidence type="ECO:0000313" key="1">
    <source>
        <dbReference type="EMBL" id="PQK12752.1"/>
    </source>
</evidence>
<dbReference type="InterPro" id="IPR051288">
    <property type="entry name" value="Serum_paraoxonase/arylesterase"/>
</dbReference>
<comment type="caution">
    <text evidence="1">The sequence shown here is derived from an EMBL/GenBank/DDBJ whole genome shotgun (WGS) entry which is preliminary data.</text>
</comment>
<reference evidence="1 2" key="1">
    <citation type="submission" date="2016-07" db="EMBL/GenBank/DDBJ databases">
        <title>Comparative genomics of the entomopathogenic fungus Beauveria bassiana.</title>
        <authorList>
            <person name="Valero Jimenez C.A."/>
            <person name="Zwaan B.J."/>
            <person name="Van Kan J.A."/>
            <person name="Takken W."/>
            <person name="Debets A.J."/>
            <person name="Schoustra S.E."/>
            <person name="Koenraadt C.J."/>
        </authorList>
    </citation>
    <scope>NUCLEOTIDE SEQUENCE [LARGE SCALE GENOMIC DNA]</scope>
    <source>
        <strain evidence="1 2">ARSEF 8028</strain>
    </source>
</reference>
<dbReference type="Proteomes" id="UP000237441">
    <property type="component" value="Unassembled WGS sequence"/>
</dbReference>
<dbReference type="Gene3D" id="2.120.10.30">
    <property type="entry name" value="TolB, C-terminal domain"/>
    <property type="match status" value="1"/>
</dbReference>
<dbReference type="SUPFAM" id="SSF63829">
    <property type="entry name" value="Calcium-dependent phosphotriesterase"/>
    <property type="match status" value="1"/>
</dbReference>
<evidence type="ECO:0008006" key="3">
    <source>
        <dbReference type="Google" id="ProtNLM"/>
    </source>
</evidence>
<dbReference type="EMBL" id="JRHA01000003">
    <property type="protein sequence ID" value="PQK12752.1"/>
    <property type="molecule type" value="Genomic_DNA"/>
</dbReference>
<dbReference type="PANTHER" id="PTHR11799">
    <property type="entry name" value="PARAOXONASE"/>
    <property type="match status" value="1"/>
</dbReference>
<organism evidence="1 2">
    <name type="scientific">Beauveria bassiana</name>
    <name type="common">White muscardine disease fungus</name>
    <name type="synonym">Tritirachium shiotae</name>
    <dbReference type="NCBI Taxonomy" id="176275"/>
    <lineage>
        <taxon>Eukaryota</taxon>
        <taxon>Fungi</taxon>
        <taxon>Dikarya</taxon>
        <taxon>Ascomycota</taxon>
        <taxon>Pezizomycotina</taxon>
        <taxon>Sordariomycetes</taxon>
        <taxon>Hypocreomycetidae</taxon>
        <taxon>Hypocreales</taxon>
        <taxon>Cordycipitaceae</taxon>
        <taxon>Beauveria</taxon>
    </lineage>
</organism>
<dbReference type="PANTHER" id="PTHR11799:SF30">
    <property type="entry name" value="SERUM PARAOXONASE_ARYLESTERASE 2"/>
    <property type="match status" value="1"/>
</dbReference>
<proteinExistence type="predicted"/>
<evidence type="ECO:0000313" key="2">
    <source>
        <dbReference type="Proteomes" id="UP000237441"/>
    </source>
</evidence>